<name>A0A2S3V348_9HYPH</name>
<organism evidence="4 5">
    <name type="scientific">Roseibium marinum</name>
    <dbReference type="NCBI Taxonomy" id="281252"/>
    <lineage>
        <taxon>Bacteria</taxon>
        <taxon>Pseudomonadati</taxon>
        <taxon>Pseudomonadota</taxon>
        <taxon>Alphaproteobacteria</taxon>
        <taxon>Hyphomicrobiales</taxon>
        <taxon>Stappiaceae</taxon>
        <taxon>Roseibium</taxon>
    </lineage>
</organism>
<evidence type="ECO:0000313" key="4">
    <source>
        <dbReference type="EMBL" id="POF34320.1"/>
    </source>
</evidence>
<dbReference type="RefSeq" id="WP_103220912.1">
    <property type="nucleotide sequence ID" value="NZ_PPCN01000001.1"/>
</dbReference>
<dbReference type="GO" id="GO:0016994">
    <property type="term" value="F:precorrin-6A reductase activity"/>
    <property type="evidence" value="ECO:0007669"/>
    <property type="project" value="InterPro"/>
</dbReference>
<proteinExistence type="predicted"/>
<evidence type="ECO:0000256" key="2">
    <source>
        <dbReference type="ARBA" id="ARBA00022573"/>
    </source>
</evidence>
<keyword evidence="5" id="KW-1185">Reference proteome</keyword>
<dbReference type="AlphaFoldDB" id="A0A2S3V348"/>
<dbReference type="NCBIfam" id="TIGR00715">
    <property type="entry name" value="precor6x_red"/>
    <property type="match status" value="1"/>
</dbReference>
<dbReference type="Proteomes" id="UP000236959">
    <property type="component" value="Unassembled WGS sequence"/>
</dbReference>
<dbReference type="Pfam" id="PF02571">
    <property type="entry name" value="CbiJ"/>
    <property type="match status" value="1"/>
</dbReference>
<dbReference type="PANTHER" id="PTHR36925:SF1">
    <property type="entry name" value="COBALT-PRECORRIN-6A REDUCTASE"/>
    <property type="match status" value="1"/>
</dbReference>
<dbReference type="PROSITE" id="PS51014">
    <property type="entry name" value="COBK_CBIJ"/>
    <property type="match status" value="1"/>
</dbReference>
<dbReference type="PANTHER" id="PTHR36925">
    <property type="entry name" value="COBALT-PRECORRIN-6A REDUCTASE"/>
    <property type="match status" value="1"/>
</dbReference>
<dbReference type="NCBIfam" id="NF005968">
    <property type="entry name" value="PRK08057.1-2"/>
    <property type="match status" value="1"/>
</dbReference>
<dbReference type="UniPathway" id="UPA00148"/>
<gene>
    <name evidence="4" type="ORF">CLV41_101774</name>
</gene>
<dbReference type="EMBL" id="PPCN01000001">
    <property type="protein sequence ID" value="POF34320.1"/>
    <property type="molecule type" value="Genomic_DNA"/>
</dbReference>
<dbReference type="OrthoDB" id="5183775at2"/>
<accession>A0A2S3V348</accession>
<evidence type="ECO:0000256" key="3">
    <source>
        <dbReference type="ARBA" id="ARBA00023002"/>
    </source>
</evidence>
<comment type="pathway">
    <text evidence="1">Cofactor biosynthesis; adenosylcobalamin biosynthesis.</text>
</comment>
<reference evidence="4 5" key="1">
    <citation type="submission" date="2018-01" db="EMBL/GenBank/DDBJ databases">
        <title>Genomic Encyclopedia of Archaeal and Bacterial Type Strains, Phase II (KMG-II): from individual species to whole genera.</title>
        <authorList>
            <person name="Goeker M."/>
        </authorList>
    </citation>
    <scope>NUCLEOTIDE SEQUENCE [LARGE SCALE GENOMIC DNA]</scope>
    <source>
        <strain evidence="4 5">DSM 17023</strain>
    </source>
</reference>
<comment type="caution">
    <text evidence="4">The sequence shown here is derived from an EMBL/GenBank/DDBJ whole genome shotgun (WGS) entry which is preliminary data.</text>
</comment>
<keyword evidence="2" id="KW-0169">Cobalamin biosynthesis</keyword>
<evidence type="ECO:0000313" key="5">
    <source>
        <dbReference type="Proteomes" id="UP000236959"/>
    </source>
</evidence>
<protein>
    <submittedName>
        <fullName evidence="4">Precorrin-6A/cobalt-precorrin-6A reductase</fullName>
    </submittedName>
</protein>
<dbReference type="GO" id="GO:0009236">
    <property type="term" value="P:cobalamin biosynthetic process"/>
    <property type="evidence" value="ECO:0007669"/>
    <property type="project" value="UniProtKB-UniPathway"/>
</dbReference>
<dbReference type="InterPro" id="IPR003723">
    <property type="entry name" value="Precorrin-6x_reduct"/>
</dbReference>
<evidence type="ECO:0000256" key="1">
    <source>
        <dbReference type="ARBA" id="ARBA00004953"/>
    </source>
</evidence>
<sequence length="251" mass="26753">MTAKPDHILLLSGTQEARLLAGELAKAFPKVRITASYAGVVSDLPDPGVPVRVGGFGGTEGLTAYLVVEAVSVVVDATHPFAAQMSRNAVAAAAATGIPLLRLERPAWAPVEGDNWVDAGSMEEAAAALPSGARAFLAIGRKDIDCFTRRTDIHAVARMIEPPEAVLPDHWELILSRPPQTAEEEIALFRDRRITHVVTKNSGGKRSSAKIKAARHLGLPVVMVRRPDLPEARTFGGIADLLKAIQQKTAI</sequence>
<keyword evidence="3" id="KW-0560">Oxidoreductase</keyword>